<reference evidence="1" key="1">
    <citation type="submission" date="2022-04" db="EMBL/GenBank/DDBJ databases">
        <title>Genome of the entomopathogenic fungus Entomophthora muscae.</title>
        <authorList>
            <person name="Elya C."/>
            <person name="Lovett B.R."/>
            <person name="Lee E."/>
            <person name="Macias A.M."/>
            <person name="Hajek A.E."/>
            <person name="De Bivort B.L."/>
            <person name="Kasson M.T."/>
            <person name="De Fine Licht H.H."/>
            <person name="Stajich J.E."/>
        </authorList>
    </citation>
    <scope>NUCLEOTIDE SEQUENCE</scope>
    <source>
        <strain evidence="1">Berkeley</strain>
    </source>
</reference>
<gene>
    <name evidence="1" type="ORF">DSO57_1002423</name>
</gene>
<dbReference type="Proteomes" id="UP001165960">
    <property type="component" value="Unassembled WGS sequence"/>
</dbReference>
<dbReference type="EMBL" id="QTSX02005685">
    <property type="protein sequence ID" value="KAJ9059427.1"/>
    <property type="molecule type" value="Genomic_DNA"/>
</dbReference>
<accession>A0ACC2SAX8</accession>
<name>A0ACC2SAX8_9FUNG</name>
<evidence type="ECO:0000313" key="2">
    <source>
        <dbReference type="Proteomes" id="UP001165960"/>
    </source>
</evidence>
<protein>
    <submittedName>
        <fullName evidence="1">Uncharacterized protein</fullName>
    </submittedName>
</protein>
<sequence length="79" mass="8814">MAKRRKDTPSETTTGAKREPIPVKIESKATPVICISDTSDDDCFVEASIFKRVVRPKIANKVKFEPEPAKLENSTEFCS</sequence>
<evidence type="ECO:0000313" key="1">
    <source>
        <dbReference type="EMBL" id="KAJ9059427.1"/>
    </source>
</evidence>
<organism evidence="1 2">
    <name type="scientific">Entomophthora muscae</name>
    <dbReference type="NCBI Taxonomy" id="34485"/>
    <lineage>
        <taxon>Eukaryota</taxon>
        <taxon>Fungi</taxon>
        <taxon>Fungi incertae sedis</taxon>
        <taxon>Zoopagomycota</taxon>
        <taxon>Entomophthoromycotina</taxon>
        <taxon>Entomophthoromycetes</taxon>
        <taxon>Entomophthorales</taxon>
        <taxon>Entomophthoraceae</taxon>
        <taxon>Entomophthora</taxon>
    </lineage>
</organism>
<keyword evidence="2" id="KW-1185">Reference proteome</keyword>
<proteinExistence type="predicted"/>
<comment type="caution">
    <text evidence="1">The sequence shown here is derived from an EMBL/GenBank/DDBJ whole genome shotgun (WGS) entry which is preliminary data.</text>
</comment>